<dbReference type="PANTHER" id="PTHR43065:SF16">
    <property type="entry name" value="SENSORY HISTIDINE KINASE_PHOSPHATASE NTRB"/>
    <property type="match status" value="1"/>
</dbReference>
<dbReference type="PANTHER" id="PTHR43065">
    <property type="entry name" value="SENSOR HISTIDINE KINASE"/>
    <property type="match status" value="1"/>
</dbReference>
<evidence type="ECO:0000256" key="8">
    <source>
        <dbReference type="ARBA" id="ARBA00023012"/>
    </source>
</evidence>
<dbReference type="KEGG" id="xba:C7S18_04825"/>
<reference evidence="10 11" key="2">
    <citation type="submission" date="2018-03" db="EMBL/GenBank/DDBJ databases">
        <authorList>
            <person name="Keele B.F."/>
        </authorList>
    </citation>
    <scope>NUCLEOTIDE SEQUENCE [LARGE SCALE GENOMIC DNA]</scope>
    <source>
        <strain evidence="10 11">D13</strain>
    </source>
</reference>
<dbReference type="EMBL" id="CP027860">
    <property type="protein sequence ID" value="AVP96565.1"/>
    <property type="molecule type" value="Genomic_DNA"/>
</dbReference>
<dbReference type="Gene3D" id="3.30.565.10">
    <property type="entry name" value="Histidine kinase-like ATPase, C-terminal domain"/>
    <property type="match status" value="1"/>
</dbReference>
<dbReference type="InterPro" id="IPR003661">
    <property type="entry name" value="HisK_dim/P_dom"/>
</dbReference>
<dbReference type="SMART" id="SM00388">
    <property type="entry name" value="HisKA"/>
    <property type="match status" value="1"/>
</dbReference>
<evidence type="ECO:0000313" key="11">
    <source>
        <dbReference type="Proteomes" id="UP000241074"/>
    </source>
</evidence>
<reference evidence="10 11" key="1">
    <citation type="submission" date="2018-03" db="EMBL/GenBank/DDBJ databases">
        <title>Ahniella affigens gen. nov., sp. nov., a gammaproteobacterium isolated from sandy soil near a stream.</title>
        <authorList>
            <person name="Ko Y."/>
            <person name="Kim J.-H."/>
        </authorList>
    </citation>
    <scope>NUCLEOTIDE SEQUENCE [LARGE SCALE GENOMIC DNA]</scope>
    <source>
        <strain evidence="10 11">D13</strain>
    </source>
</reference>
<feature type="domain" description="Histidine kinase" evidence="9">
    <location>
        <begin position="135"/>
        <end position="345"/>
    </location>
</feature>
<dbReference type="InterPro" id="IPR005467">
    <property type="entry name" value="His_kinase_dom"/>
</dbReference>
<dbReference type="EC" id="2.7.13.3" evidence="2"/>
<dbReference type="InterPro" id="IPR004358">
    <property type="entry name" value="Sig_transdc_His_kin-like_C"/>
</dbReference>
<dbReference type="Gene3D" id="1.10.287.130">
    <property type="match status" value="1"/>
</dbReference>
<dbReference type="GO" id="GO:0000155">
    <property type="term" value="F:phosphorelay sensor kinase activity"/>
    <property type="evidence" value="ECO:0007669"/>
    <property type="project" value="InterPro"/>
</dbReference>
<dbReference type="PROSITE" id="PS50109">
    <property type="entry name" value="HIS_KIN"/>
    <property type="match status" value="1"/>
</dbReference>
<sequence>MSAPEPYILLDQLTTPVLICNGSGQIEFTNAAFCAWMGIGARRWFRQPVDWLGAQTGSLLTFVQQSLQTHHAERTPILKLQPMPDCERSAIITFSPWRQNSDPEGVLLEFRVIDAAFDQDPAAQWPKAMQATLKGLAHEVRNPLAGLRGAAQLLARKRPDPESRPYLDVIEQETERLLSLVERLLAPKPAHAFELVNIHEVLERVRLLTETDVGWAVNVVRDYDPSLPGVMADRDRLIQAVLNIVRNALEASASEVRLRTRVDFHHALDALGTHMALRLDVIDNGRGVPEDLAPQLFLPLVSGRAEGTGLGLALAQEIAREHGGMLSFRSRPGHTVFTLLLPFAEPQHSPALESSNA</sequence>
<dbReference type="Pfam" id="PF02518">
    <property type="entry name" value="HATPase_c"/>
    <property type="match status" value="1"/>
</dbReference>
<dbReference type="InterPro" id="IPR036890">
    <property type="entry name" value="HATPase_C_sf"/>
</dbReference>
<dbReference type="CDD" id="cd00082">
    <property type="entry name" value="HisKA"/>
    <property type="match status" value="1"/>
</dbReference>
<dbReference type="PRINTS" id="PR00344">
    <property type="entry name" value="BCTRLSENSOR"/>
</dbReference>
<dbReference type="OrthoDB" id="9789238at2"/>
<gene>
    <name evidence="10" type="ORF">C7S18_04825</name>
</gene>
<dbReference type="InterPro" id="IPR003594">
    <property type="entry name" value="HATPase_dom"/>
</dbReference>
<evidence type="ECO:0000256" key="4">
    <source>
        <dbReference type="ARBA" id="ARBA00022679"/>
    </source>
</evidence>
<keyword evidence="5" id="KW-0547">Nucleotide-binding</keyword>
<dbReference type="AlphaFoldDB" id="A0A2P1PP20"/>
<accession>A0A2P1PP20</accession>
<evidence type="ECO:0000256" key="2">
    <source>
        <dbReference type="ARBA" id="ARBA00012438"/>
    </source>
</evidence>
<keyword evidence="8" id="KW-0902">Two-component regulatory system</keyword>
<dbReference type="SMART" id="SM00387">
    <property type="entry name" value="HATPase_c"/>
    <property type="match status" value="1"/>
</dbReference>
<evidence type="ECO:0000256" key="3">
    <source>
        <dbReference type="ARBA" id="ARBA00022553"/>
    </source>
</evidence>
<dbReference type="Proteomes" id="UP000241074">
    <property type="component" value="Chromosome"/>
</dbReference>
<keyword evidence="11" id="KW-1185">Reference proteome</keyword>
<evidence type="ECO:0000256" key="6">
    <source>
        <dbReference type="ARBA" id="ARBA00022777"/>
    </source>
</evidence>
<proteinExistence type="predicted"/>
<organism evidence="10 11">
    <name type="scientific">Ahniella affigens</name>
    <dbReference type="NCBI Taxonomy" id="2021234"/>
    <lineage>
        <taxon>Bacteria</taxon>
        <taxon>Pseudomonadati</taxon>
        <taxon>Pseudomonadota</taxon>
        <taxon>Gammaproteobacteria</taxon>
        <taxon>Lysobacterales</taxon>
        <taxon>Rhodanobacteraceae</taxon>
        <taxon>Ahniella</taxon>
    </lineage>
</organism>
<comment type="catalytic activity">
    <reaction evidence="1">
        <text>ATP + protein L-histidine = ADP + protein N-phospho-L-histidine.</text>
        <dbReference type="EC" id="2.7.13.3"/>
    </reaction>
</comment>
<evidence type="ECO:0000313" key="10">
    <source>
        <dbReference type="EMBL" id="AVP96565.1"/>
    </source>
</evidence>
<evidence type="ECO:0000256" key="7">
    <source>
        <dbReference type="ARBA" id="ARBA00022840"/>
    </source>
</evidence>
<keyword evidence="4" id="KW-0808">Transferase</keyword>
<evidence type="ECO:0000256" key="1">
    <source>
        <dbReference type="ARBA" id="ARBA00000085"/>
    </source>
</evidence>
<evidence type="ECO:0000256" key="5">
    <source>
        <dbReference type="ARBA" id="ARBA00022741"/>
    </source>
</evidence>
<dbReference type="InterPro" id="IPR036097">
    <property type="entry name" value="HisK_dim/P_sf"/>
</dbReference>
<dbReference type="RefSeq" id="WP_106890493.1">
    <property type="nucleotide sequence ID" value="NZ_CP027860.1"/>
</dbReference>
<protein>
    <recommendedName>
        <fullName evidence="2">histidine kinase</fullName>
        <ecNumber evidence="2">2.7.13.3</ecNumber>
    </recommendedName>
</protein>
<dbReference type="Pfam" id="PF00512">
    <property type="entry name" value="HisKA"/>
    <property type="match status" value="1"/>
</dbReference>
<keyword evidence="6 10" id="KW-0418">Kinase</keyword>
<dbReference type="Gene3D" id="3.30.450.20">
    <property type="entry name" value="PAS domain"/>
    <property type="match status" value="1"/>
</dbReference>
<name>A0A2P1PP20_9GAMM</name>
<dbReference type="SUPFAM" id="SSF55874">
    <property type="entry name" value="ATPase domain of HSP90 chaperone/DNA topoisomerase II/histidine kinase"/>
    <property type="match status" value="1"/>
</dbReference>
<keyword evidence="7" id="KW-0067">ATP-binding</keyword>
<keyword evidence="3" id="KW-0597">Phosphoprotein</keyword>
<dbReference type="SUPFAM" id="SSF47384">
    <property type="entry name" value="Homodimeric domain of signal transducing histidine kinase"/>
    <property type="match status" value="1"/>
</dbReference>
<evidence type="ECO:0000259" key="9">
    <source>
        <dbReference type="PROSITE" id="PS50109"/>
    </source>
</evidence>
<dbReference type="GO" id="GO:0005524">
    <property type="term" value="F:ATP binding"/>
    <property type="evidence" value="ECO:0007669"/>
    <property type="project" value="UniProtKB-KW"/>
</dbReference>